<keyword evidence="2" id="KW-1185">Reference proteome</keyword>
<evidence type="ECO:0000313" key="1">
    <source>
        <dbReference type="EMBL" id="MED6246667.1"/>
    </source>
</evidence>
<sequence length="127" mass="14086">MWRSSSSTLSPSQMAKVITLSLRECLATLRRKLILAICIHNGPAQRPYYRSDCTALSVDLPLHSPLTREQDPEIPELLHLRQELLSSLERASHPFPFENHGLGLGGADPHISCFTLSCNCSNACCRS</sequence>
<dbReference type="Proteomes" id="UP001345963">
    <property type="component" value="Unassembled WGS sequence"/>
</dbReference>
<dbReference type="EMBL" id="JAHUTI010043993">
    <property type="protein sequence ID" value="MED6246667.1"/>
    <property type="molecule type" value="Genomic_DNA"/>
</dbReference>
<accession>A0ABU7B802</accession>
<reference evidence="1 2" key="1">
    <citation type="submission" date="2021-07" db="EMBL/GenBank/DDBJ databases">
        <authorList>
            <person name="Palmer J.M."/>
        </authorList>
    </citation>
    <scope>NUCLEOTIDE SEQUENCE [LARGE SCALE GENOMIC DNA]</scope>
    <source>
        <strain evidence="1 2">AT_MEX2019</strain>
        <tissue evidence="1">Muscle</tissue>
    </source>
</reference>
<proteinExistence type="predicted"/>
<gene>
    <name evidence="1" type="ORF">ATANTOWER_021631</name>
</gene>
<protein>
    <submittedName>
        <fullName evidence="1">Uncharacterized protein</fullName>
    </submittedName>
</protein>
<comment type="caution">
    <text evidence="1">The sequence shown here is derived from an EMBL/GenBank/DDBJ whole genome shotgun (WGS) entry which is preliminary data.</text>
</comment>
<name>A0ABU7B802_9TELE</name>
<evidence type="ECO:0000313" key="2">
    <source>
        <dbReference type="Proteomes" id="UP001345963"/>
    </source>
</evidence>
<organism evidence="1 2">
    <name type="scientific">Ataeniobius toweri</name>
    <dbReference type="NCBI Taxonomy" id="208326"/>
    <lineage>
        <taxon>Eukaryota</taxon>
        <taxon>Metazoa</taxon>
        <taxon>Chordata</taxon>
        <taxon>Craniata</taxon>
        <taxon>Vertebrata</taxon>
        <taxon>Euteleostomi</taxon>
        <taxon>Actinopterygii</taxon>
        <taxon>Neopterygii</taxon>
        <taxon>Teleostei</taxon>
        <taxon>Neoteleostei</taxon>
        <taxon>Acanthomorphata</taxon>
        <taxon>Ovalentaria</taxon>
        <taxon>Atherinomorphae</taxon>
        <taxon>Cyprinodontiformes</taxon>
        <taxon>Goodeidae</taxon>
        <taxon>Ataeniobius</taxon>
    </lineage>
</organism>